<dbReference type="EMBL" id="QGKW02001911">
    <property type="protein sequence ID" value="KAF2569586.1"/>
    <property type="molecule type" value="Genomic_DNA"/>
</dbReference>
<proteinExistence type="predicted"/>
<accession>A0A8S9IK34</accession>
<dbReference type="Proteomes" id="UP000712281">
    <property type="component" value="Unassembled WGS sequence"/>
</dbReference>
<sequence length="93" mass="9687">MVLRWYSVVWGKKGTFTASFKGETECFGGTVDLVGGTVDLVGGEVRDGKWLRGKGEVISGGSGGLGGTSPGMRDGKFRTEAPPGSCHEFCIGN</sequence>
<evidence type="ECO:0000313" key="2">
    <source>
        <dbReference type="Proteomes" id="UP000712281"/>
    </source>
</evidence>
<gene>
    <name evidence="1" type="ORF">F2Q68_00026739</name>
</gene>
<dbReference type="AlphaFoldDB" id="A0A8S9IK34"/>
<comment type="caution">
    <text evidence="1">The sequence shown here is derived from an EMBL/GenBank/DDBJ whole genome shotgun (WGS) entry which is preliminary data.</text>
</comment>
<name>A0A8S9IK34_BRACR</name>
<organism evidence="1 2">
    <name type="scientific">Brassica cretica</name>
    <name type="common">Mustard</name>
    <dbReference type="NCBI Taxonomy" id="69181"/>
    <lineage>
        <taxon>Eukaryota</taxon>
        <taxon>Viridiplantae</taxon>
        <taxon>Streptophyta</taxon>
        <taxon>Embryophyta</taxon>
        <taxon>Tracheophyta</taxon>
        <taxon>Spermatophyta</taxon>
        <taxon>Magnoliopsida</taxon>
        <taxon>eudicotyledons</taxon>
        <taxon>Gunneridae</taxon>
        <taxon>Pentapetalae</taxon>
        <taxon>rosids</taxon>
        <taxon>malvids</taxon>
        <taxon>Brassicales</taxon>
        <taxon>Brassicaceae</taxon>
        <taxon>Brassiceae</taxon>
        <taxon>Brassica</taxon>
    </lineage>
</organism>
<evidence type="ECO:0000313" key="1">
    <source>
        <dbReference type="EMBL" id="KAF2569586.1"/>
    </source>
</evidence>
<protein>
    <submittedName>
        <fullName evidence="1">Uncharacterized protein</fullName>
    </submittedName>
</protein>
<reference evidence="1" key="1">
    <citation type="submission" date="2019-12" db="EMBL/GenBank/DDBJ databases">
        <title>Genome sequencing and annotation of Brassica cretica.</title>
        <authorList>
            <person name="Studholme D.J."/>
            <person name="Sarris P.F."/>
        </authorList>
    </citation>
    <scope>NUCLEOTIDE SEQUENCE</scope>
    <source>
        <strain evidence="1">PFS-001/15</strain>
        <tissue evidence="1">Leaf</tissue>
    </source>
</reference>